<dbReference type="PROSITE" id="PS51257">
    <property type="entry name" value="PROKAR_LIPOPROTEIN"/>
    <property type="match status" value="1"/>
</dbReference>
<dbReference type="RefSeq" id="WP_223676020.1">
    <property type="nucleotide sequence ID" value="NZ_JAINZW010000003.1"/>
</dbReference>
<dbReference type="InterPro" id="IPR045500">
    <property type="entry name" value="DUF6491"/>
</dbReference>
<dbReference type="Pfam" id="PF20101">
    <property type="entry name" value="DUF6491"/>
    <property type="match status" value="1"/>
</dbReference>
<keyword evidence="2" id="KW-1185">Reference proteome</keyword>
<proteinExistence type="predicted"/>
<evidence type="ECO:0000313" key="2">
    <source>
        <dbReference type="Proteomes" id="UP001430954"/>
    </source>
</evidence>
<evidence type="ECO:0000313" key="1">
    <source>
        <dbReference type="EMBL" id="MBZ4039569.1"/>
    </source>
</evidence>
<dbReference type="Proteomes" id="UP001430954">
    <property type="component" value="Unassembled WGS sequence"/>
</dbReference>
<accession>A0ABS7T6R8</accession>
<dbReference type="EMBL" id="JAINZW010000003">
    <property type="protein sequence ID" value="MBZ4039569.1"/>
    <property type="molecule type" value="Genomic_DNA"/>
</dbReference>
<comment type="caution">
    <text evidence="1">The sequence shown here is derived from an EMBL/GenBank/DDBJ whole genome shotgun (WGS) entry which is preliminary data.</text>
</comment>
<organism evidence="1 2">
    <name type="scientific">Novilysobacter selenitireducens</name>
    <dbReference type="NCBI Taxonomy" id="2872639"/>
    <lineage>
        <taxon>Bacteria</taxon>
        <taxon>Pseudomonadati</taxon>
        <taxon>Pseudomonadota</taxon>
        <taxon>Gammaproteobacteria</taxon>
        <taxon>Lysobacterales</taxon>
        <taxon>Lysobacteraceae</taxon>
        <taxon>Novilysobacter</taxon>
    </lineage>
</organism>
<reference evidence="1 2" key="1">
    <citation type="submission" date="2021-09" db="EMBL/GenBank/DDBJ databases">
        <title>Lysobacter sp. 13A isolated from the river sediment.</title>
        <authorList>
            <person name="Liu H."/>
            <person name="Li S."/>
            <person name="Mao S."/>
        </authorList>
    </citation>
    <scope>NUCLEOTIDE SEQUENCE [LARGE SCALE GENOMIC DNA]</scope>
    <source>
        <strain evidence="1 2">13A</strain>
    </source>
</reference>
<sequence length="165" mass="18071">MERPSHDRSSKPAIARLALAAAITATLLAGCATNAGLRDEQRLALYREHAGAPVSSFQYFGRLNGWTPLGDRALAVWTRPSQAYLLELTDSCQDLEYAHAITVTNQSGRVHARFDDVLVLGSNTMRIPCRIEQIRPVDGAALKQAEREMRQEVDTVERGQAPGGT</sequence>
<gene>
    <name evidence="1" type="ORF">K6753_08480</name>
</gene>
<name>A0ABS7T6R8_9GAMM</name>
<protein>
    <submittedName>
        <fullName evidence="1">DUF6491 family protein</fullName>
    </submittedName>
</protein>